<sequence>MAKATEPRNPVIRSKERGRPYEVFINHRGIDTKKKIVGLLENQLVDVGFTVFVDSKSMKARDNLVDKIENGIRDCKVGVVVFSRRYCESRACLRELAIMVDCKKKIIPIFWDVEPSELRLEDNGDFTASEVQRFRGALKEARRTIGLTFDPAKE</sequence>
<accession>A0AAD3SJ96</accession>
<gene>
    <name evidence="3" type="ORF">Nepgr_013953</name>
</gene>
<dbReference type="GO" id="GO:0007165">
    <property type="term" value="P:signal transduction"/>
    <property type="evidence" value="ECO:0007669"/>
    <property type="project" value="InterPro"/>
</dbReference>
<dbReference type="Proteomes" id="UP001279734">
    <property type="component" value="Unassembled WGS sequence"/>
</dbReference>
<dbReference type="InterPro" id="IPR000157">
    <property type="entry name" value="TIR_dom"/>
</dbReference>
<dbReference type="Pfam" id="PF01582">
    <property type="entry name" value="TIR"/>
    <property type="match status" value="1"/>
</dbReference>
<reference evidence="3" key="1">
    <citation type="submission" date="2023-05" db="EMBL/GenBank/DDBJ databases">
        <title>Nepenthes gracilis genome sequencing.</title>
        <authorList>
            <person name="Fukushima K."/>
        </authorList>
    </citation>
    <scope>NUCLEOTIDE SEQUENCE</scope>
    <source>
        <strain evidence="3">SING2019-196</strain>
    </source>
</reference>
<dbReference type="InterPro" id="IPR035897">
    <property type="entry name" value="Toll_tir_struct_dom_sf"/>
</dbReference>
<feature type="domain" description="TIR" evidence="2">
    <location>
        <begin position="19"/>
        <end position="154"/>
    </location>
</feature>
<keyword evidence="1" id="KW-0520">NAD</keyword>
<dbReference type="EMBL" id="BSYO01000011">
    <property type="protein sequence ID" value="GMH12112.1"/>
    <property type="molecule type" value="Genomic_DNA"/>
</dbReference>
<evidence type="ECO:0000259" key="2">
    <source>
        <dbReference type="PROSITE" id="PS50104"/>
    </source>
</evidence>
<evidence type="ECO:0000313" key="3">
    <source>
        <dbReference type="EMBL" id="GMH12112.1"/>
    </source>
</evidence>
<evidence type="ECO:0000313" key="4">
    <source>
        <dbReference type="Proteomes" id="UP001279734"/>
    </source>
</evidence>
<dbReference type="SUPFAM" id="SSF52200">
    <property type="entry name" value="Toll/Interleukin receptor TIR domain"/>
    <property type="match status" value="1"/>
</dbReference>
<dbReference type="PANTHER" id="PTHR32009">
    <property type="entry name" value="TMV RESISTANCE PROTEIN N-LIKE"/>
    <property type="match status" value="1"/>
</dbReference>
<dbReference type="SMART" id="SM00255">
    <property type="entry name" value="TIR"/>
    <property type="match status" value="1"/>
</dbReference>
<dbReference type="PROSITE" id="PS50104">
    <property type="entry name" value="TIR"/>
    <property type="match status" value="1"/>
</dbReference>
<dbReference type="AlphaFoldDB" id="A0AAD3SJ96"/>
<dbReference type="PANTHER" id="PTHR32009:SF131">
    <property type="entry name" value="OS07G0566800 PROTEIN"/>
    <property type="match status" value="1"/>
</dbReference>
<evidence type="ECO:0000256" key="1">
    <source>
        <dbReference type="ARBA" id="ARBA00023027"/>
    </source>
</evidence>
<proteinExistence type="predicted"/>
<keyword evidence="4" id="KW-1185">Reference proteome</keyword>
<comment type="caution">
    <text evidence="3">The sequence shown here is derived from an EMBL/GenBank/DDBJ whole genome shotgun (WGS) entry which is preliminary data.</text>
</comment>
<protein>
    <recommendedName>
        <fullName evidence="2">TIR domain-containing protein</fullName>
    </recommendedName>
</protein>
<name>A0AAD3SJ96_NEPGR</name>
<dbReference type="Gene3D" id="3.40.50.10140">
    <property type="entry name" value="Toll/interleukin-1 receptor homology (TIR) domain"/>
    <property type="match status" value="1"/>
</dbReference>
<organism evidence="3 4">
    <name type="scientific">Nepenthes gracilis</name>
    <name type="common">Slender pitcher plant</name>
    <dbReference type="NCBI Taxonomy" id="150966"/>
    <lineage>
        <taxon>Eukaryota</taxon>
        <taxon>Viridiplantae</taxon>
        <taxon>Streptophyta</taxon>
        <taxon>Embryophyta</taxon>
        <taxon>Tracheophyta</taxon>
        <taxon>Spermatophyta</taxon>
        <taxon>Magnoliopsida</taxon>
        <taxon>eudicotyledons</taxon>
        <taxon>Gunneridae</taxon>
        <taxon>Pentapetalae</taxon>
        <taxon>Caryophyllales</taxon>
        <taxon>Nepenthaceae</taxon>
        <taxon>Nepenthes</taxon>
    </lineage>
</organism>